<dbReference type="Gene3D" id="3.20.20.140">
    <property type="entry name" value="Metal-dependent hydrolases"/>
    <property type="match status" value="1"/>
</dbReference>
<accession>G5ILF0</accession>
<dbReference type="AlphaFoldDB" id="G5ILF0"/>
<dbReference type="SUPFAM" id="SSF51338">
    <property type="entry name" value="Composite domain of metallo-dependent hydrolases"/>
    <property type="match status" value="1"/>
</dbReference>
<comment type="caution">
    <text evidence="2">The sequence shown here is derived from an EMBL/GenBank/DDBJ whole genome shotgun (WGS) entry which is preliminary data.</text>
</comment>
<organism evidence="2 3">
    <name type="scientific">Hungatella hathewayi WAL-18680</name>
    <dbReference type="NCBI Taxonomy" id="742737"/>
    <lineage>
        <taxon>Bacteria</taxon>
        <taxon>Bacillati</taxon>
        <taxon>Bacillota</taxon>
        <taxon>Clostridia</taxon>
        <taxon>Lachnospirales</taxon>
        <taxon>Lachnospiraceae</taxon>
        <taxon>Hungatella</taxon>
    </lineage>
</organism>
<evidence type="ECO:0000313" key="3">
    <source>
        <dbReference type="Proteomes" id="UP000005384"/>
    </source>
</evidence>
<dbReference type="OrthoDB" id="9767366at2"/>
<dbReference type="Proteomes" id="UP000005384">
    <property type="component" value="Unassembled WGS sequence"/>
</dbReference>
<name>G5ILF0_9FIRM</name>
<dbReference type="InterPro" id="IPR033932">
    <property type="entry name" value="YtcJ-like"/>
</dbReference>
<dbReference type="InterPro" id="IPR011059">
    <property type="entry name" value="Metal-dep_hydrolase_composite"/>
</dbReference>
<dbReference type="PANTHER" id="PTHR22642">
    <property type="entry name" value="IMIDAZOLONEPROPIONASE"/>
    <property type="match status" value="1"/>
</dbReference>
<dbReference type="Gene3D" id="3.10.310.70">
    <property type="match status" value="1"/>
</dbReference>
<reference evidence="2 3" key="1">
    <citation type="submission" date="2011-08" db="EMBL/GenBank/DDBJ databases">
        <title>The Genome Sequence of Clostridium hathewayi WAL-18680.</title>
        <authorList>
            <consortium name="The Broad Institute Genome Sequencing Platform"/>
            <person name="Earl A."/>
            <person name="Ward D."/>
            <person name="Feldgarden M."/>
            <person name="Gevers D."/>
            <person name="Finegold S.M."/>
            <person name="Summanen P.H."/>
            <person name="Molitoris D.R."/>
            <person name="Song M."/>
            <person name="Daigneault M."/>
            <person name="Allen-Vercoe E."/>
            <person name="Young S.K."/>
            <person name="Zeng Q."/>
            <person name="Gargeya S."/>
            <person name="Fitzgerald M."/>
            <person name="Haas B."/>
            <person name="Abouelleil A."/>
            <person name="Alvarado L."/>
            <person name="Arachchi H.M."/>
            <person name="Berlin A."/>
            <person name="Brown A."/>
            <person name="Chapman S.B."/>
            <person name="Chen Z."/>
            <person name="Dunbar C."/>
            <person name="Freedman E."/>
            <person name="Gearin G."/>
            <person name="Gellesch M."/>
            <person name="Goldberg J."/>
            <person name="Griggs A."/>
            <person name="Gujja S."/>
            <person name="Heiman D."/>
            <person name="Howarth C."/>
            <person name="Larson L."/>
            <person name="Lui A."/>
            <person name="MacDonald P.J.P."/>
            <person name="Montmayeur A."/>
            <person name="Murphy C."/>
            <person name="Neiman D."/>
            <person name="Pearson M."/>
            <person name="Priest M."/>
            <person name="Roberts A."/>
            <person name="Saif S."/>
            <person name="Shea T."/>
            <person name="Shenoy N."/>
            <person name="Sisk P."/>
            <person name="Stolte C."/>
            <person name="Sykes S."/>
            <person name="Wortman J."/>
            <person name="Nusbaum C."/>
            <person name="Birren B."/>
        </authorList>
    </citation>
    <scope>NUCLEOTIDE SEQUENCE [LARGE SCALE GENOMIC DNA]</scope>
    <source>
        <strain evidence="2 3">WAL-18680</strain>
    </source>
</reference>
<gene>
    <name evidence="2" type="ORF">HMPREF9473_04328</name>
</gene>
<dbReference type="InterPro" id="IPR032466">
    <property type="entry name" value="Metal_Hydrolase"/>
</dbReference>
<dbReference type="Pfam" id="PF07969">
    <property type="entry name" value="Amidohydro_3"/>
    <property type="match status" value="1"/>
</dbReference>
<evidence type="ECO:0000259" key="1">
    <source>
        <dbReference type="Pfam" id="PF07969"/>
    </source>
</evidence>
<dbReference type="CDD" id="cd01300">
    <property type="entry name" value="YtcJ_like"/>
    <property type="match status" value="1"/>
</dbReference>
<dbReference type="PATRIC" id="fig|742737.3.peg.4312"/>
<protein>
    <recommendedName>
        <fullName evidence="1">Amidohydrolase 3 domain-containing protein</fullName>
    </recommendedName>
</protein>
<proteinExistence type="predicted"/>
<feature type="domain" description="Amidohydrolase 3" evidence="1">
    <location>
        <begin position="51"/>
        <end position="527"/>
    </location>
</feature>
<dbReference type="Gene3D" id="2.30.40.10">
    <property type="entry name" value="Urease, subunit C, domain 1"/>
    <property type="match status" value="1"/>
</dbReference>
<dbReference type="SUPFAM" id="SSF51556">
    <property type="entry name" value="Metallo-dependent hydrolases"/>
    <property type="match status" value="1"/>
</dbReference>
<dbReference type="HOGENOM" id="CLU_009942_2_1_9"/>
<dbReference type="EMBL" id="ADLN01000120">
    <property type="protein sequence ID" value="EHI57219.1"/>
    <property type="molecule type" value="Genomic_DNA"/>
</dbReference>
<sequence length="531" mass="59595">MGQQYLFYNGTVITMEEELYAEAVLVEDGIIAGVGSFDTLLGQTAADVKKVDLNGRTLMPAFIDPHSHFSAYANSLLQAALDETVNFEEITEKIQDFIKKKQLPKGQWVVAKGYDHNALAEHAHPSREVLDAAAPDNPVIIQHKSGHVGVFNTAALELLHVTEDTKAPDGGVIEKKDGKLTGYMEEAAFMKYLKEIPMSSVKELMEAYEKTQKVYASHGITTIQEGMMVDQMLPMYQGLMQSEMLKLDLVGYVDVNNGSELMREFGENPREYRNHFRIGGYKIFLDGSPQGRTAWMRTPYVGDDDYCGYGTMTDEAVYEAIKRSLEENRQILAHCNGDAASEQYLRAWEKAANDGIWNPDARPVMIHAQLVGVDQLPRVKKLRMIPSFFVAHVYHWGDVHMANFGKARADEISPASSALKEGILFTFHQDAPVIEPDMLETIWCAVNRITKKGVLLGENERLPVLEALKAVTINGAYQYFEEDKKGSIRKGKRADLIILDKNPLAIPPEEIRDIQVLETYKDGVQVFRLED</sequence>
<dbReference type="RefSeq" id="WP_006782316.1">
    <property type="nucleotide sequence ID" value="NZ_CP040506.1"/>
</dbReference>
<evidence type="ECO:0000313" key="2">
    <source>
        <dbReference type="EMBL" id="EHI57219.1"/>
    </source>
</evidence>
<keyword evidence="3" id="KW-1185">Reference proteome</keyword>
<dbReference type="PANTHER" id="PTHR22642:SF2">
    <property type="entry name" value="PROTEIN LONG AFTER FAR-RED 3"/>
    <property type="match status" value="1"/>
</dbReference>
<dbReference type="InterPro" id="IPR013108">
    <property type="entry name" value="Amidohydro_3"/>
</dbReference>
<dbReference type="GO" id="GO:0016810">
    <property type="term" value="F:hydrolase activity, acting on carbon-nitrogen (but not peptide) bonds"/>
    <property type="evidence" value="ECO:0007669"/>
    <property type="project" value="InterPro"/>
</dbReference>